<keyword evidence="5" id="KW-1185">Reference proteome</keyword>
<evidence type="ECO:0000256" key="1">
    <source>
        <dbReference type="ARBA" id="ARBA00001913"/>
    </source>
</evidence>
<keyword evidence="3" id="KW-0106">Calcium</keyword>
<evidence type="ECO:0000256" key="2">
    <source>
        <dbReference type="ARBA" id="ARBA00011245"/>
    </source>
</evidence>
<evidence type="ECO:0008006" key="6">
    <source>
        <dbReference type="Google" id="ProtNLM"/>
    </source>
</evidence>
<accession>A0A512C7P6</accession>
<sequence length="285" mass="33151">MVTSYKIGENLLKPYLFPILSPSGVVVTRGFPIEERKGESKDHPHHTGLYFTYGSNEEVNGNSFWNLHDIPPQIKHMEVLEMKEGKNKGYLTTLSHWIGKDHKALLSETRKMEFSFIKDRYIFDFDIVLKALNLPVTFEDTKEGMFAVRVADWLAEKSNQSEIQNTGEYLNAEGDRTEKNIWGKRSSWVRLEGENDGKRIGIAIYHHPESTNYPTFWHARGYGCFAANPIGQFDFQKGRHIEQPEKRTLTLQPGEEAKFKFRVTIYEGDRTFENFNKEFINFSRK</sequence>
<evidence type="ECO:0000313" key="4">
    <source>
        <dbReference type="EMBL" id="GEO20203.1"/>
    </source>
</evidence>
<protein>
    <recommendedName>
        <fullName evidence="6">Methane oxygenase PmoA</fullName>
    </recommendedName>
</protein>
<dbReference type="InterPro" id="IPR029475">
    <property type="entry name" value="DUF6807"/>
</dbReference>
<dbReference type="AlphaFoldDB" id="A0A512C7P6"/>
<comment type="subunit">
    <text evidence="2">Monomer.</text>
</comment>
<dbReference type="Proteomes" id="UP000321301">
    <property type="component" value="Unassembled WGS sequence"/>
</dbReference>
<dbReference type="Gene3D" id="2.70.98.10">
    <property type="match status" value="1"/>
</dbReference>
<name>A0A512C7P6_9BACT</name>
<evidence type="ECO:0000313" key="5">
    <source>
        <dbReference type="Proteomes" id="UP000321301"/>
    </source>
</evidence>
<dbReference type="InterPro" id="IPR014718">
    <property type="entry name" value="GH-type_carb-bd"/>
</dbReference>
<dbReference type="Pfam" id="PF14100">
    <property type="entry name" value="DUF6807"/>
    <property type="match status" value="1"/>
</dbReference>
<organism evidence="4 5">
    <name type="scientific">Cyclobacterium qasimii</name>
    <dbReference type="NCBI Taxonomy" id="1350429"/>
    <lineage>
        <taxon>Bacteria</taxon>
        <taxon>Pseudomonadati</taxon>
        <taxon>Bacteroidota</taxon>
        <taxon>Cytophagia</taxon>
        <taxon>Cytophagales</taxon>
        <taxon>Cyclobacteriaceae</taxon>
        <taxon>Cyclobacterium</taxon>
    </lineage>
</organism>
<comment type="caution">
    <text evidence="4">The sequence shown here is derived from an EMBL/GenBank/DDBJ whole genome shotgun (WGS) entry which is preliminary data.</text>
</comment>
<proteinExistence type="predicted"/>
<dbReference type="GO" id="GO:0030246">
    <property type="term" value="F:carbohydrate binding"/>
    <property type="evidence" value="ECO:0007669"/>
    <property type="project" value="InterPro"/>
</dbReference>
<evidence type="ECO:0000256" key="3">
    <source>
        <dbReference type="ARBA" id="ARBA00022837"/>
    </source>
</evidence>
<reference evidence="4 5" key="1">
    <citation type="submission" date="2019-07" db="EMBL/GenBank/DDBJ databases">
        <title>Whole genome shotgun sequence of Cyclobacterium qasimii NBRC 106168.</title>
        <authorList>
            <person name="Hosoyama A."/>
            <person name="Uohara A."/>
            <person name="Ohji S."/>
            <person name="Ichikawa N."/>
        </authorList>
    </citation>
    <scope>NUCLEOTIDE SEQUENCE [LARGE SCALE GENOMIC DNA]</scope>
    <source>
        <strain evidence="4 5">NBRC 106168</strain>
    </source>
</reference>
<comment type="cofactor">
    <cofactor evidence="1">
        <name>Ca(2+)</name>
        <dbReference type="ChEBI" id="CHEBI:29108"/>
    </cofactor>
</comment>
<gene>
    <name evidence="4" type="ORF">CQA01_07370</name>
</gene>
<dbReference type="EMBL" id="BJYV01000002">
    <property type="protein sequence ID" value="GEO20203.1"/>
    <property type="molecule type" value="Genomic_DNA"/>
</dbReference>